<dbReference type="EMBL" id="JAQQAL010000022">
    <property type="protein sequence ID" value="MDC7227172.1"/>
    <property type="molecule type" value="Genomic_DNA"/>
</dbReference>
<organism evidence="4 5">
    <name type="scientific">Candidatus Thalassospirochaeta sargassi</name>
    <dbReference type="NCBI Taxonomy" id="3119039"/>
    <lineage>
        <taxon>Bacteria</taxon>
        <taxon>Pseudomonadati</taxon>
        <taxon>Spirochaetota</taxon>
        <taxon>Spirochaetia</taxon>
        <taxon>Spirochaetales</taxon>
        <taxon>Spirochaetaceae</taxon>
        <taxon>Candidatus Thalassospirochaeta</taxon>
    </lineage>
</organism>
<dbReference type="Proteomes" id="UP001221217">
    <property type="component" value="Unassembled WGS sequence"/>
</dbReference>
<keyword evidence="2 3" id="KW-0802">TPR repeat</keyword>
<evidence type="ECO:0000313" key="5">
    <source>
        <dbReference type="Proteomes" id="UP001221217"/>
    </source>
</evidence>
<dbReference type="PROSITE" id="PS50293">
    <property type="entry name" value="TPR_REGION"/>
    <property type="match status" value="1"/>
</dbReference>
<dbReference type="PROSITE" id="PS50005">
    <property type="entry name" value="TPR"/>
    <property type="match status" value="3"/>
</dbReference>
<feature type="repeat" description="TPR" evidence="3">
    <location>
        <begin position="14"/>
        <end position="47"/>
    </location>
</feature>
<comment type="caution">
    <text evidence="4">The sequence shown here is derived from an EMBL/GenBank/DDBJ whole genome shotgun (WGS) entry which is preliminary data.</text>
</comment>
<dbReference type="PANTHER" id="PTHR12558:SF13">
    <property type="entry name" value="CELL DIVISION CYCLE PROTEIN 27 HOMOLOG"/>
    <property type="match status" value="1"/>
</dbReference>
<dbReference type="AlphaFoldDB" id="A0AAJ1IFQ5"/>
<gene>
    <name evidence="4" type="ORF">PQJ61_10465</name>
</gene>
<dbReference type="SMART" id="SM00028">
    <property type="entry name" value="TPR"/>
    <property type="match status" value="8"/>
</dbReference>
<dbReference type="InterPro" id="IPR011990">
    <property type="entry name" value="TPR-like_helical_dom_sf"/>
</dbReference>
<proteinExistence type="predicted"/>
<sequence length="648" mass="73849">MAVLFQIHADEKNAVDYYILGKQAETAGDFYSAVEMYKSALILNENYFDAVRGLAHAYYGLEEYSESLKYVYQAEKLDSENTDLMNLEGRILLNTGKLNEAIDIFNSVLLIEENNVEAEFGLAELDIASGRVNTAEHRYENVLLVSPESRKALLALVMINDEVGNSDNAEYYLQQALKFYSDNSFVRLTAAKHYYHTGDIDESLYHLETALFLQPDFLDASILYCSIYLDSGNYDKVIDEIESILPDNGNESILWYLLGRAYDNKKQYTKALNAYARALSIRPDEDLSRIALENILIQNMPMDSELRARYSAYHIDLGMKNEARNMLHKARTEYRRALVIDPHSVDARLLYADICRRSGYTERYLLILTTLVEEGYESVDILDEIEIQESMTAQSVSERWNINQFAIEKERIKLSIFFSNSGMSHNEGGNILSEYMEYLLMGYENINVMSNEISDDFAYCFRNARNNKSDFFIIFNFQETDRAVAIRAEIYLSSTGNKLKTIELMRTGNQMIPEAGKAVAEAVHDLLPVYGRIINRKFDEIAVNIGLKDGISDNLELLILKKGSLELSKDDFSIVYDDDAVIGTFEVDQADELISDGNINVRGFFDMINPGDLIVVPETEKENPDTEVVDDAQMFYTGNLYNSITNIK</sequence>
<dbReference type="SUPFAM" id="SSF48452">
    <property type="entry name" value="TPR-like"/>
    <property type="match status" value="1"/>
</dbReference>
<feature type="repeat" description="TPR" evidence="3">
    <location>
        <begin position="252"/>
        <end position="285"/>
    </location>
</feature>
<evidence type="ECO:0000256" key="3">
    <source>
        <dbReference type="PROSITE-ProRule" id="PRU00339"/>
    </source>
</evidence>
<name>A0AAJ1IFQ5_9SPIO</name>
<evidence type="ECO:0000256" key="2">
    <source>
        <dbReference type="ARBA" id="ARBA00022803"/>
    </source>
</evidence>
<dbReference type="Pfam" id="PF14559">
    <property type="entry name" value="TPR_19"/>
    <property type="match status" value="1"/>
</dbReference>
<accession>A0AAJ1IFQ5</accession>
<dbReference type="InterPro" id="IPR013105">
    <property type="entry name" value="TPR_2"/>
</dbReference>
<evidence type="ECO:0000256" key="1">
    <source>
        <dbReference type="ARBA" id="ARBA00022737"/>
    </source>
</evidence>
<dbReference type="Gene3D" id="1.25.40.10">
    <property type="entry name" value="Tetratricopeptide repeat domain"/>
    <property type="match status" value="2"/>
</dbReference>
<dbReference type="PANTHER" id="PTHR12558">
    <property type="entry name" value="CELL DIVISION CYCLE 16,23,27"/>
    <property type="match status" value="1"/>
</dbReference>
<feature type="repeat" description="TPR" evidence="3">
    <location>
        <begin position="82"/>
        <end position="115"/>
    </location>
</feature>
<protein>
    <submittedName>
        <fullName evidence="4">Tetratricopeptide repeat protein</fullName>
    </submittedName>
</protein>
<dbReference type="InterPro" id="IPR019734">
    <property type="entry name" value="TPR_rpt"/>
</dbReference>
<evidence type="ECO:0000313" key="4">
    <source>
        <dbReference type="EMBL" id="MDC7227172.1"/>
    </source>
</evidence>
<dbReference type="Pfam" id="PF07719">
    <property type="entry name" value="TPR_2"/>
    <property type="match status" value="1"/>
</dbReference>
<keyword evidence="1" id="KW-0677">Repeat</keyword>
<reference evidence="4 5" key="1">
    <citation type="submission" date="2022-12" db="EMBL/GenBank/DDBJ databases">
        <title>Metagenome assembled genome from gulf of manar.</title>
        <authorList>
            <person name="Kohli P."/>
            <person name="Pk S."/>
            <person name="Venkata Ramana C."/>
            <person name="Sasikala C."/>
        </authorList>
    </citation>
    <scope>NUCLEOTIDE SEQUENCE [LARGE SCALE GENOMIC DNA]</scope>
    <source>
        <strain evidence="4">JB008</strain>
    </source>
</reference>